<dbReference type="Gene3D" id="3.40.190.120">
    <property type="entry name" value="Osmoprotection protein (prox), domain 2"/>
    <property type="match status" value="1"/>
</dbReference>
<reference evidence="2 3" key="1">
    <citation type="submission" date="2020-04" db="EMBL/GenBank/DDBJ databases">
        <title>MicrobeNet Type strains.</title>
        <authorList>
            <person name="Nicholson A.C."/>
        </authorList>
    </citation>
    <scope>NUCLEOTIDE SEQUENCE [LARGE SCALE GENOMIC DNA]</scope>
    <source>
        <strain evidence="2 3">DSM 45078</strain>
    </source>
</reference>
<evidence type="ECO:0000259" key="1">
    <source>
        <dbReference type="Pfam" id="PF04069"/>
    </source>
</evidence>
<evidence type="ECO:0000313" key="3">
    <source>
        <dbReference type="Proteomes" id="UP000565715"/>
    </source>
</evidence>
<accession>A0A846XEH4</accession>
<keyword evidence="3" id="KW-1185">Reference proteome</keyword>
<protein>
    <recommendedName>
        <fullName evidence="1">ABC-type glycine betaine transport system substrate-binding domain-containing protein</fullName>
    </recommendedName>
</protein>
<dbReference type="Proteomes" id="UP000565715">
    <property type="component" value="Unassembled WGS sequence"/>
</dbReference>
<comment type="caution">
    <text evidence="2">The sequence shown here is derived from an EMBL/GenBank/DDBJ whole genome shotgun (WGS) entry which is preliminary data.</text>
</comment>
<feature type="domain" description="ABC-type glycine betaine transport system substrate-binding" evidence="1">
    <location>
        <begin position="5"/>
        <end position="72"/>
    </location>
</feature>
<dbReference type="GO" id="GO:0022857">
    <property type="term" value="F:transmembrane transporter activity"/>
    <property type="evidence" value="ECO:0007669"/>
    <property type="project" value="InterPro"/>
</dbReference>
<dbReference type="Gene3D" id="3.40.190.10">
    <property type="entry name" value="Periplasmic binding protein-like II"/>
    <property type="match status" value="1"/>
</dbReference>
<proteinExistence type="predicted"/>
<evidence type="ECO:0000313" key="2">
    <source>
        <dbReference type="EMBL" id="NKY33013.1"/>
    </source>
</evidence>
<name>A0A846XEH4_9NOCA</name>
<dbReference type="Pfam" id="PF04069">
    <property type="entry name" value="OpuAC"/>
    <property type="match status" value="1"/>
</dbReference>
<dbReference type="GO" id="GO:0043190">
    <property type="term" value="C:ATP-binding cassette (ABC) transporter complex"/>
    <property type="evidence" value="ECO:0007669"/>
    <property type="project" value="InterPro"/>
</dbReference>
<gene>
    <name evidence="2" type="ORF">HGA13_07990</name>
</gene>
<sequence length="83" mass="9523">MPGPDLVLLRDDRSFFPKYNAALVMRADFARAHPRVAEIMAPISRLPANESITEPNRQLDVEDREPADVARDRMVTQRFVTEE</sequence>
<dbReference type="SUPFAM" id="SSF53850">
    <property type="entry name" value="Periplasmic binding protein-like II"/>
    <property type="match status" value="1"/>
</dbReference>
<dbReference type="InterPro" id="IPR007210">
    <property type="entry name" value="ABC_Gly_betaine_transp_sub-bd"/>
</dbReference>
<dbReference type="AlphaFoldDB" id="A0A846XEH4"/>
<organism evidence="2 3">
    <name type="scientific">Nocardia speluncae</name>
    <dbReference type="NCBI Taxonomy" id="419477"/>
    <lineage>
        <taxon>Bacteria</taxon>
        <taxon>Bacillati</taxon>
        <taxon>Actinomycetota</taxon>
        <taxon>Actinomycetes</taxon>
        <taxon>Mycobacteriales</taxon>
        <taxon>Nocardiaceae</taxon>
        <taxon>Nocardia</taxon>
    </lineage>
</organism>
<dbReference type="EMBL" id="JAAXOO010000002">
    <property type="protein sequence ID" value="NKY33013.1"/>
    <property type="molecule type" value="Genomic_DNA"/>
</dbReference>